<keyword evidence="12" id="KW-1185">Reference proteome</keyword>
<dbReference type="InterPro" id="IPR050491">
    <property type="entry name" value="AmpC-like"/>
</dbReference>
<dbReference type="InterPro" id="IPR001466">
    <property type="entry name" value="Beta-lactam-related"/>
</dbReference>
<dbReference type="PRINTS" id="PR00313">
    <property type="entry name" value="CABNDNGRPT"/>
</dbReference>
<reference evidence="11" key="1">
    <citation type="journal article" date="2014" name="Int. J. Syst. Evol. Microbiol.">
        <title>Complete genome sequence of Corynebacterium casei LMG S-19264T (=DSM 44701T), isolated from a smear-ripened cheese.</title>
        <authorList>
            <consortium name="US DOE Joint Genome Institute (JGI-PGF)"/>
            <person name="Walter F."/>
            <person name="Albersmeier A."/>
            <person name="Kalinowski J."/>
            <person name="Ruckert C."/>
        </authorList>
    </citation>
    <scope>NUCLEOTIDE SEQUENCE</scope>
    <source>
        <strain evidence="11">KCTC 23310</strain>
    </source>
</reference>
<proteinExistence type="predicted"/>
<evidence type="ECO:0000256" key="3">
    <source>
        <dbReference type="ARBA" id="ARBA00004613"/>
    </source>
</evidence>
<keyword evidence="6" id="KW-0677">Repeat</keyword>
<dbReference type="InterPro" id="IPR018511">
    <property type="entry name" value="Hemolysin-typ_Ca-bd_CS"/>
</dbReference>
<evidence type="ECO:0000256" key="7">
    <source>
        <dbReference type="ARBA" id="ARBA00023026"/>
    </source>
</evidence>
<dbReference type="InterPro" id="IPR011049">
    <property type="entry name" value="Serralysin-like_metalloprot_C"/>
</dbReference>
<evidence type="ECO:0000256" key="1">
    <source>
        <dbReference type="ARBA" id="ARBA00001913"/>
    </source>
</evidence>
<evidence type="ECO:0000256" key="2">
    <source>
        <dbReference type="ARBA" id="ARBA00004370"/>
    </source>
</evidence>
<evidence type="ECO:0000259" key="9">
    <source>
        <dbReference type="Pfam" id="PF00144"/>
    </source>
</evidence>
<comment type="cofactor">
    <cofactor evidence="1">
        <name>Ca(2+)</name>
        <dbReference type="ChEBI" id="CHEBI:29108"/>
    </cofactor>
</comment>
<comment type="subcellular location">
    <subcellularLocation>
        <location evidence="2">Membrane</location>
    </subcellularLocation>
    <subcellularLocation>
        <location evidence="3">Secreted</location>
    </subcellularLocation>
</comment>
<dbReference type="AlphaFoldDB" id="A0A918WKT7"/>
<dbReference type="Pfam" id="PF00353">
    <property type="entry name" value="HemolysinCabind"/>
    <property type="match status" value="1"/>
</dbReference>
<evidence type="ECO:0000256" key="8">
    <source>
        <dbReference type="ARBA" id="ARBA00023136"/>
    </source>
</evidence>
<evidence type="ECO:0000313" key="11">
    <source>
        <dbReference type="EMBL" id="GHC56414.1"/>
    </source>
</evidence>
<organism evidence="11 12">
    <name type="scientific">Neogemmobacter tilapiae</name>
    <dbReference type="NCBI Taxonomy" id="875041"/>
    <lineage>
        <taxon>Bacteria</taxon>
        <taxon>Pseudomonadati</taxon>
        <taxon>Pseudomonadota</taxon>
        <taxon>Alphaproteobacteria</taxon>
        <taxon>Rhodobacterales</taxon>
        <taxon>Paracoccaceae</taxon>
        <taxon>Neogemmobacter</taxon>
    </lineage>
</organism>
<dbReference type="Pfam" id="PF08548">
    <property type="entry name" value="Peptidase_M10_C"/>
    <property type="match status" value="1"/>
</dbReference>
<dbReference type="SUPFAM" id="SSF51120">
    <property type="entry name" value="beta-Roll"/>
    <property type="match status" value="1"/>
</dbReference>
<dbReference type="InterPro" id="IPR001343">
    <property type="entry name" value="Hemolysn_Ca-bd"/>
</dbReference>
<comment type="caution">
    <text evidence="11">The sequence shown here is derived from an EMBL/GenBank/DDBJ whole genome shotgun (WGS) entry which is preliminary data.</text>
</comment>
<protein>
    <recommendedName>
        <fullName evidence="13">Beta-lactamase-related domain-containing protein</fullName>
    </recommendedName>
</protein>
<keyword evidence="5" id="KW-0800">Toxin</keyword>
<evidence type="ECO:0008006" key="13">
    <source>
        <dbReference type="Google" id="ProtNLM"/>
    </source>
</evidence>
<evidence type="ECO:0000259" key="10">
    <source>
        <dbReference type="Pfam" id="PF08548"/>
    </source>
</evidence>
<dbReference type="InterPro" id="IPR013858">
    <property type="entry name" value="Peptidase_M10B_C"/>
</dbReference>
<dbReference type="PRINTS" id="PR01488">
    <property type="entry name" value="RTXTOXINA"/>
</dbReference>
<dbReference type="Proteomes" id="UP000638981">
    <property type="component" value="Unassembled WGS sequence"/>
</dbReference>
<dbReference type="Gene3D" id="2.150.10.10">
    <property type="entry name" value="Serralysin-like metalloprotease, C-terminal"/>
    <property type="match status" value="1"/>
</dbReference>
<dbReference type="PANTHER" id="PTHR46825:SF7">
    <property type="entry name" value="D-ALANYL-D-ALANINE CARBOXYPEPTIDASE"/>
    <property type="match status" value="1"/>
</dbReference>
<keyword evidence="8" id="KW-0472">Membrane</keyword>
<dbReference type="InterPro" id="IPR003995">
    <property type="entry name" value="RTX_toxin_determinant-A"/>
</dbReference>
<dbReference type="SUPFAM" id="SSF56601">
    <property type="entry name" value="beta-lactamase/transpeptidase-like"/>
    <property type="match status" value="1"/>
</dbReference>
<dbReference type="InterPro" id="IPR012338">
    <property type="entry name" value="Beta-lactam/transpept-like"/>
</dbReference>
<feature type="domain" description="Beta-lactamase-related" evidence="9">
    <location>
        <begin position="12"/>
        <end position="319"/>
    </location>
</feature>
<accession>A0A918WKT7</accession>
<dbReference type="GO" id="GO:0090729">
    <property type="term" value="F:toxin activity"/>
    <property type="evidence" value="ECO:0007669"/>
    <property type="project" value="UniProtKB-KW"/>
</dbReference>
<evidence type="ECO:0000256" key="4">
    <source>
        <dbReference type="ARBA" id="ARBA00022525"/>
    </source>
</evidence>
<sequence length="593" mass="62226">MDFDPLAMRQSVNKIVAAAMKDGGAPAMLAQVAQGNLSLRLAKGVVDVDTKAPATMANTFENGSQTKMMTAVLVLQLVEQGKIALDDKIADLLPKELTQGLTNADQATVRQLLNMTAGIANYTEAVDPESGLPAFAAWLLAHPGETFGPEQALEMARGMAPTGKPGESYHYSNTNFLLLGQMLQAVTGKDFHALLAENIFAIAGMTDSGRILDADANRLSSYFGNPTGGSALDVTELLWECVGESGVATTTQDMLAFIKALLVDKSLLSAEMLAEMTNMVSATTEGDLTLGYGMGLGTILLEGGLQTIGHNGQTAGTVSTTDLNMLTGAIVTLAATSSGVSIETASLMIHDLLTKAKVWQTVEDDGSPLRVQSGTAAQMRLLEAENGLRFELAGAGLTLDRQVEGLTTANLRFADGSVLVVGDNRKGAAWDALTNDQDILRDFAKAAGQNNQLIGLGGDDRLAGGRGDDRLAGGEGADRLWGRAGDDRLVGGSGADVLTGGQGADVFVFDAAGPRDLIRDFVRGEDRLSLAGLTDGGLHFIRGQEFHGARGEVRFEARAKGVLVEADLDGDGLADMRVMLRGMERIGVDDLIL</sequence>
<dbReference type="Pfam" id="PF00144">
    <property type="entry name" value="Beta-lactamase"/>
    <property type="match status" value="1"/>
</dbReference>
<feature type="domain" description="Peptidase M10 serralysin C-terminal" evidence="10">
    <location>
        <begin position="490"/>
        <end position="592"/>
    </location>
</feature>
<evidence type="ECO:0000256" key="6">
    <source>
        <dbReference type="ARBA" id="ARBA00022737"/>
    </source>
</evidence>
<dbReference type="EMBL" id="BMYJ01000005">
    <property type="protein sequence ID" value="GHC56414.1"/>
    <property type="molecule type" value="Genomic_DNA"/>
</dbReference>
<evidence type="ECO:0000256" key="5">
    <source>
        <dbReference type="ARBA" id="ARBA00022656"/>
    </source>
</evidence>
<evidence type="ECO:0000313" key="12">
    <source>
        <dbReference type="Proteomes" id="UP000638981"/>
    </source>
</evidence>
<dbReference type="PANTHER" id="PTHR46825">
    <property type="entry name" value="D-ALANYL-D-ALANINE-CARBOXYPEPTIDASE/ENDOPEPTIDASE AMPH"/>
    <property type="match status" value="1"/>
</dbReference>
<keyword evidence="4" id="KW-0964">Secreted</keyword>
<dbReference type="RefSeq" id="WP_189411484.1">
    <property type="nucleotide sequence ID" value="NZ_BMYJ01000005.1"/>
</dbReference>
<gene>
    <name evidence="11" type="ORF">GCM10007315_19690</name>
</gene>
<keyword evidence="7" id="KW-0843">Virulence</keyword>
<name>A0A918WKT7_9RHOB</name>
<dbReference type="GO" id="GO:0005615">
    <property type="term" value="C:extracellular space"/>
    <property type="evidence" value="ECO:0007669"/>
    <property type="project" value="InterPro"/>
</dbReference>
<dbReference type="GO" id="GO:0005509">
    <property type="term" value="F:calcium ion binding"/>
    <property type="evidence" value="ECO:0007669"/>
    <property type="project" value="InterPro"/>
</dbReference>
<dbReference type="GO" id="GO:0016020">
    <property type="term" value="C:membrane"/>
    <property type="evidence" value="ECO:0007669"/>
    <property type="project" value="UniProtKB-SubCell"/>
</dbReference>
<reference evidence="11" key="2">
    <citation type="submission" date="2020-09" db="EMBL/GenBank/DDBJ databases">
        <authorList>
            <person name="Sun Q."/>
            <person name="Kim S."/>
        </authorList>
    </citation>
    <scope>NUCLEOTIDE SEQUENCE</scope>
    <source>
        <strain evidence="11">KCTC 23310</strain>
    </source>
</reference>
<dbReference type="PROSITE" id="PS00330">
    <property type="entry name" value="HEMOLYSIN_CALCIUM"/>
    <property type="match status" value="2"/>
</dbReference>
<dbReference type="Gene3D" id="3.40.710.10">
    <property type="entry name" value="DD-peptidase/beta-lactamase superfamily"/>
    <property type="match status" value="1"/>
</dbReference>